<dbReference type="Gene3D" id="3.40.30.10">
    <property type="entry name" value="Glutaredoxin"/>
    <property type="match status" value="2"/>
</dbReference>
<gene>
    <name evidence="2" type="ORF">CHUDEA2_1780</name>
    <name evidence="3" type="ORF">GY17_00002130</name>
</gene>
<dbReference type="AlphaFoldDB" id="A0A0S4TBY6"/>
<dbReference type="VEuPathDB" id="CryptoDB:CHUDEA2_1780"/>
<dbReference type="SUPFAM" id="SSF52833">
    <property type="entry name" value="Thioredoxin-like"/>
    <property type="match status" value="1"/>
</dbReference>
<dbReference type="VEuPathDB" id="CryptoDB:Chro.20193"/>
<dbReference type="InterPro" id="IPR052842">
    <property type="entry name" value="ER_Co-chaperone"/>
</dbReference>
<name>A0A0S4TBY6_CRYHO</name>
<dbReference type="Proteomes" id="UP001429100">
    <property type="component" value="Unassembled WGS sequence"/>
</dbReference>
<keyword evidence="4" id="KW-1185">Reference proteome</keyword>
<dbReference type="Proteomes" id="UP000199752">
    <property type="component" value="Chromosome 2"/>
</dbReference>
<accession>A0A0S4TBY6</accession>
<dbReference type="PANTHER" id="PTHR45184:SF1">
    <property type="entry name" value="DNAJ PROTEIN ERDJ3A"/>
    <property type="match status" value="1"/>
</dbReference>
<proteinExistence type="predicted"/>
<organism evidence="2">
    <name type="scientific">Cryptosporidium hominis</name>
    <dbReference type="NCBI Taxonomy" id="237895"/>
    <lineage>
        <taxon>Eukaryota</taxon>
        <taxon>Sar</taxon>
        <taxon>Alveolata</taxon>
        <taxon>Apicomplexa</taxon>
        <taxon>Conoidasida</taxon>
        <taxon>Coccidia</taxon>
        <taxon>Eucoccidiorida</taxon>
        <taxon>Eimeriorina</taxon>
        <taxon>Cryptosporidiidae</taxon>
        <taxon>Cryptosporidium</taxon>
    </lineage>
</organism>
<evidence type="ECO:0000313" key="4">
    <source>
        <dbReference type="Proteomes" id="UP001429100"/>
    </source>
</evidence>
<dbReference type="PANTHER" id="PTHR45184">
    <property type="entry name" value="DNAJ PROTEIN ERDJ3A"/>
    <property type="match status" value="1"/>
</dbReference>
<dbReference type="VEuPathDB" id="CryptoDB:GY17_00002130"/>
<evidence type="ECO:0000256" key="1">
    <source>
        <dbReference type="SAM" id="SignalP"/>
    </source>
</evidence>
<sequence>MILLYVLSFLFSTFVSFSCASSKVILDPLQHDVQILTAPNFESLLSKYRKNGVTSVFFYNGDDKVAVSELLGWYNDAARELKGMAKVAAINCKEFKQFCSKIGNSGKIIIYPVLPIPTFEFNGEKSVRNLKNQLLRYIPRDNVSVIGVPNQESSKVIKIEDFLTRHISVPKVLVFSEKEIPPTIIHSLANEFNKKLLFGFIPNCKKNDISIGITKKFQISSFPTIMVYKTASKAPEFYKGEIKFLPLFEFLNVYAETFVMGGGFSDNESQDSGSKPWLLQRIPELTGLSYNDVCGKHKNLCFIYLKNGEISLEEQSMLEELQDLFTPHIAGRGTNFKWMWMDISMEDEFMKLFNDDGNKITLPSAVVLGTSKRLKFTVLPRNIEGELQSANKDTIKDFLDKVIGGDARFTNIKGQKLPKFIERVQNKNTKLEKSRDEL</sequence>
<reference evidence="2" key="2">
    <citation type="submission" date="2015-08" db="EMBL/GenBank/DDBJ databases">
        <authorList>
            <person name="Babu N.S."/>
            <person name="Beckwith C.J."/>
            <person name="Beseler K.G."/>
            <person name="Brison A."/>
            <person name="Carone J.V."/>
            <person name="Caskin T.P."/>
            <person name="Diamond M."/>
            <person name="Durham M.E."/>
            <person name="Foxe J.M."/>
            <person name="Go M."/>
            <person name="Henderson B.A."/>
            <person name="Jones I.B."/>
            <person name="McGettigan J.A."/>
            <person name="Micheletti S.J."/>
            <person name="Nasrallah M.E."/>
            <person name="Ortiz D."/>
            <person name="Piller C.R."/>
            <person name="Privatt S.R."/>
            <person name="Schneider S.L."/>
            <person name="Sharp S."/>
            <person name="Smith T.C."/>
            <person name="Stanton J.D."/>
            <person name="Ullery H.E."/>
            <person name="Wilson R.J."/>
            <person name="Serrano M.G."/>
            <person name="Buck G."/>
            <person name="Lee V."/>
            <person name="Wang Y."/>
            <person name="Carvalho R."/>
            <person name="Voegtly L."/>
            <person name="Shi R."/>
            <person name="Duckworth R."/>
            <person name="Johnson A."/>
            <person name="Loviza R."/>
            <person name="Walstead R."/>
            <person name="Shah Z."/>
            <person name="Kiflezghi M."/>
            <person name="Wade K."/>
            <person name="Ball S.L."/>
            <person name="Bradley K.W."/>
            <person name="Asai D.J."/>
            <person name="Bowman C.A."/>
            <person name="Russell D.A."/>
            <person name="Pope W.H."/>
            <person name="Jacobs-Sera D."/>
            <person name="Hendrix R.W."/>
            <person name="Hatfull G.F."/>
        </authorList>
    </citation>
    <scope>NUCLEOTIDE SEQUENCE [LARGE SCALE GENOMIC DNA]</scope>
</reference>
<feature type="signal peptide" evidence="1">
    <location>
        <begin position="1"/>
        <end position="22"/>
    </location>
</feature>
<dbReference type="EMBL" id="LN877948">
    <property type="protein sequence ID" value="CUV04533.1"/>
    <property type="molecule type" value="Genomic_DNA"/>
</dbReference>
<protein>
    <submittedName>
        <fullName evidence="3">PDI like thioredoxin domain containing protein</fullName>
    </submittedName>
</protein>
<keyword evidence="1" id="KW-0732">Signal</keyword>
<evidence type="ECO:0000313" key="2">
    <source>
        <dbReference type="EMBL" id="CUV04533.1"/>
    </source>
</evidence>
<dbReference type="OrthoDB" id="427280at2759"/>
<reference evidence="3 4" key="3">
    <citation type="submission" date="2017-10" db="EMBL/GenBank/DDBJ databases">
        <title>Consistent, comparative and evidence-based genome annotation and re-annotation for the closely-related species, Cryptosporidium parvum, C. hominis and C. tyzzeri.</title>
        <authorList>
            <person name="Baptista R.P."/>
            <person name="Li Y."/>
            <person name="Sateriale A."/>
            <person name="Striepen B."/>
            <person name="Kissinger J.C."/>
        </authorList>
    </citation>
    <scope>NUCLEOTIDE SEQUENCE [LARGE SCALE GENOMIC DNA]</scope>
    <source>
        <strain evidence="3">30976</strain>
    </source>
</reference>
<dbReference type="EMBL" id="JTAI01000039">
    <property type="protein sequence ID" value="PPS95167.1"/>
    <property type="molecule type" value="Genomic_DNA"/>
</dbReference>
<feature type="chain" id="PRO_5006627537" evidence="1">
    <location>
        <begin position="23"/>
        <end position="438"/>
    </location>
</feature>
<dbReference type="InterPro" id="IPR036249">
    <property type="entry name" value="Thioredoxin-like_sf"/>
</dbReference>
<evidence type="ECO:0000313" key="3">
    <source>
        <dbReference type="EMBL" id="PPS95167.1"/>
    </source>
</evidence>
<dbReference type="VEuPathDB" id="CryptoDB:ChTU502y2012_418g0190"/>
<reference evidence="3 4" key="1">
    <citation type="submission" date="2014-11" db="EMBL/GenBank/DDBJ databases">
        <title>Comparative genomic analysis of Cryptosporidium hominis reveals occurrence of genetic recombination in virulent subtypes.</title>
        <authorList>
            <person name="Guo Y."/>
            <person name="Tang K."/>
            <person name="Frace M."/>
            <person name="Li N."/>
            <person name="Roellig D.M."/>
            <person name="Sammons S."/>
            <person name="Knipe K."/>
            <person name="Rowe L."/>
            <person name="Feng Y."/>
            <person name="Xiao L."/>
        </authorList>
    </citation>
    <scope>NUCLEOTIDE SEQUENCE [LARGE SCALE GENOMIC DNA]</scope>
    <source>
        <strain evidence="3">30976</strain>
    </source>
</reference>